<dbReference type="Proteomes" id="UP000094565">
    <property type="component" value="Chromosome 4"/>
</dbReference>
<dbReference type="SMART" id="SM01130">
    <property type="entry name" value="DHDPS"/>
    <property type="match status" value="1"/>
</dbReference>
<gene>
    <name evidence="4" type="ORF">ATY40_BA7504748</name>
</gene>
<feature type="active site" description="Schiff-base intermediate with substrate" evidence="2">
    <location>
        <position position="172"/>
    </location>
</feature>
<dbReference type="GO" id="GO:0008840">
    <property type="term" value="F:4-hydroxy-tetrahydrodipicolinate synthase activity"/>
    <property type="evidence" value="ECO:0007669"/>
    <property type="project" value="TreeGrafter"/>
</dbReference>
<dbReference type="InterPro" id="IPR002220">
    <property type="entry name" value="DapA-like"/>
</dbReference>
<protein>
    <submittedName>
        <fullName evidence="4">BA75_04748T0</fullName>
    </submittedName>
</protein>
<name>A0A1B2JIL1_PICPA</name>
<evidence type="ECO:0000313" key="5">
    <source>
        <dbReference type="Proteomes" id="UP000094565"/>
    </source>
</evidence>
<reference evidence="4 5" key="1">
    <citation type="submission" date="2016-02" db="EMBL/GenBank/DDBJ databases">
        <title>Comparative genomic and transcriptomic foundation for Pichia pastoris.</title>
        <authorList>
            <person name="Love K.R."/>
            <person name="Shah K.A."/>
            <person name="Whittaker C.A."/>
            <person name="Wu J."/>
            <person name="Bartlett M.C."/>
            <person name="Ma D."/>
            <person name="Leeson R.L."/>
            <person name="Priest M."/>
            <person name="Young S.K."/>
            <person name="Love J.C."/>
        </authorList>
    </citation>
    <scope>NUCLEOTIDE SEQUENCE [LARGE SCALE GENOMIC DNA]</scope>
    <source>
        <strain evidence="4 5">ATCC 28485</strain>
    </source>
</reference>
<dbReference type="PIRSF" id="PIRSF001365">
    <property type="entry name" value="DHDPS"/>
    <property type="match status" value="1"/>
</dbReference>
<dbReference type="PANTHER" id="PTHR12128">
    <property type="entry name" value="DIHYDRODIPICOLINATE SYNTHASE"/>
    <property type="match status" value="1"/>
</dbReference>
<dbReference type="EMBL" id="CP014587">
    <property type="protein sequence ID" value="ANZ77884.1"/>
    <property type="molecule type" value="Genomic_DNA"/>
</dbReference>
<dbReference type="OrthoDB" id="191315at2759"/>
<dbReference type="SUPFAM" id="SSF51569">
    <property type="entry name" value="Aldolase"/>
    <property type="match status" value="1"/>
</dbReference>
<accession>A0A1B2JIL1</accession>
<dbReference type="PANTHER" id="PTHR12128:SF68">
    <property type="entry name" value="DIHYDRODIPICOLINATE SYNTHETASE"/>
    <property type="match status" value="1"/>
</dbReference>
<proteinExistence type="inferred from homology"/>
<comment type="similarity">
    <text evidence="1">Belongs to the DapA family.</text>
</comment>
<evidence type="ECO:0000256" key="2">
    <source>
        <dbReference type="PIRSR" id="PIRSR001365-1"/>
    </source>
</evidence>
<dbReference type="Gene3D" id="3.20.20.70">
    <property type="entry name" value="Aldolase class I"/>
    <property type="match status" value="1"/>
</dbReference>
<evidence type="ECO:0000256" key="3">
    <source>
        <dbReference type="PIRSR" id="PIRSR001365-2"/>
    </source>
</evidence>
<organism evidence="4 5">
    <name type="scientific">Komagataella pastoris</name>
    <name type="common">Yeast</name>
    <name type="synonym">Pichia pastoris</name>
    <dbReference type="NCBI Taxonomy" id="4922"/>
    <lineage>
        <taxon>Eukaryota</taxon>
        <taxon>Fungi</taxon>
        <taxon>Dikarya</taxon>
        <taxon>Ascomycota</taxon>
        <taxon>Saccharomycotina</taxon>
        <taxon>Pichiomycetes</taxon>
        <taxon>Pichiales</taxon>
        <taxon>Pichiaceae</taxon>
        <taxon>Komagataella</taxon>
    </lineage>
</organism>
<feature type="binding site" evidence="3">
    <location>
        <position position="217"/>
    </location>
    <ligand>
        <name>pyruvate</name>
        <dbReference type="ChEBI" id="CHEBI:15361"/>
    </ligand>
</feature>
<dbReference type="AlphaFoldDB" id="A0A1B2JIL1"/>
<dbReference type="Pfam" id="PF00701">
    <property type="entry name" value="DHDPS"/>
    <property type="match status" value="1"/>
</dbReference>
<feature type="active site" description="Proton donor/acceptor" evidence="2">
    <location>
        <position position="143"/>
    </location>
</feature>
<keyword evidence="1" id="KW-0456">Lyase</keyword>
<dbReference type="CDD" id="cd00408">
    <property type="entry name" value="DHDPS-like"/>
    <property type="match status" value="1"/>
</dbReference>
<evidence type="ECO:0000313" key="4">
    <source>
        <dbReference type="EMBL" id="ANZ77884.1"/>
    </source>
</evidence>
<dbReference type="InterPro" id="IPR013785">
    <property type="entry name" value="Aldolase_TIM"/>
</dbReference>
<evidence type="ECO:0000256" key="1">
    <source>
        <dbReference type="PIRNR" id="PIRNR001365"/>
    </source>
</evidence>
<keyword evidence="5" id="KW-1185">Reference proteome</keyword>
<sequence length="311" mass="34294">MVSYKVLSGGVYSPLPTFFKNDAKKSLDLEAQVAHARHLYDSGIRGVLVGGSIGEAIHLTEEERLTLIRTIHEAVPEFTVIAGVVGYCIDDIIRQISISKENGASYSVILVPGYYGPSLVTQKGIISWFKAIADGAELPILLYNYPGVQNGIQLTFDSYRELARHEKIVGCKLTHYDFTLYTLVGKSTELRSNNFSPFAGVGQVLVPALSVGIEGVIDGLSTVFPKSMIHLFNLYQEGKSEEASRLQELVTAVNEMTAVLNLLGIKYAIKHRFDLGDSLVGRPPLDQAIDISVWDKHYEDFKKLEALEESL</sequence>